<feature type="transmembrane region" description="Helical" evidence="1">
    <location>
        <begin position="58"/>
        <end position="75"/>
    </location>
</feature>
<name>A0A7X4HHW2_9BURK</name>
<accession>A0A7X4HHW2</accession>
<protein>
    <recommendedName>
        <fullName evidence="4">Transmembrane protein</fullName>
    </recommendedName>
</protein>
<evidence type="ECO:0000256" key="1">
    <source>
        <dbReference type="SAM" id="Phobius"/>
    </source>
</evidence>
<keyword evidence="1" id="KW-1133">Transmembrane helix</keyword>
<proteinExistence type="predicted"/>
<evidence type="ECO:0008006" key="4">
    <source>
        <dbReference type="Google" id="ProtNLM"/>
    </source>
</evidence>
<dbReference type="RefSeq" id="WP_161074708.1">
    <property type="nucleotide sequence ID" value="NZ_WWCU01000037.1"/>
</dbReference>
<feature type="transmembrane region" description="Helical" evidence="1">
    <location>
        <begin position="7"/>
        <end position="24"/>
    </location>
</feature>
<keyword evidence="1" id="KW-0472">Membrane</keyword>
<evidence type="ECO:0000313" key="2">
    <source>
        <dbReference type="EMBL" id="MYN10415.1"/>
    </source>
</evidence>
<dbReference type="AlphaFoldDB" id="A0A7X4HHW2"/>
<dbReference type="Proteomes" id="UP000450676">
    <property type="component" value="Unassembled WGS sequence"/>
</dbReference>
<reference evidence="2 3" key="1">
    <citation type="submission" date="2019-12" db="EMBL/GenBank/DDBJ databases">
        <title>Novel species isolated from a subtropical stream in China.</title>
        <authorList>
            <person name="Lu H."/>
        </authorList>
    </citation>
    <scope>NUCLEOTIDE SEQUENCE [LARGE SCALE GENOMIC DNA]</scope>
    <source>
        <strain evidence="2 3">FT127W</strain>
    </source>
</reference>
<keyword evidence="3" id="KW-1185">Reference proteome</keyword>
<dbReference type="EMBL" id="WWCU01000037">
    <property type="protein sequence ID" value="MYN10415.1"/>
    <property type="molecule type" value="Genomic_DNA"/>
</dbReference>
<gene>
    <name evidence="2" type="ORF">GTP77_24135</name>
</gene>
<keyword evidence="1" id="KW-0812">Transmembrane</keyword>
<evidence type="ECO:0000313" key="3">
    <source>
        <dbReference type="Proteomes" id="UP000450676"/>
    </source>
</evidence>
<organism evidence="2 3">
    <name type="scientific">Pseudoduganella aquatica</name>
    <dbReference type="NCBI Taxonomy" id="2660641"/>
    <lineage>
        <taxon>Bacteria</taxon>
        <taxon>Pseudomonadati</taxon>
        <taxon>Pseudomonadota</taxon>
        <taxon>Betaproteobacteria</taxon>
        <taxon>Burkholderiales</taxon>
        <taxon>Oxalobacteraceae</taxon>
        <taxon>Telluria group</taxon>
        <taxon>Pseudoduganella</taxon>
    </lineage>
</organism>
<comment type="caution">
    <text evidence="2">The sequence shown here is derived from an EMBL/GenBank/DDBJ whole genome shotgun (WGS) entry which is preliminary data.</text>
</comment>
<sequence>MKLSDIVARLVTGWCIVLLLYGLLTFPDAPLKPCQDGPYCGKGHVTHTEEEYQAFSRWQTLLFVSWPFGLLVAFTRKKKSSAAPPYENSTYN</sequence>